<accession>A4RR11</accession>
<keyword evidence="3 10" id="KW-0813">Transport</keyword>
<evidence type="ECO:0000313" key="12">
    <source>
        <dbReference type="Proteomes" id="UP000001568"/>
    </source>
</evidence>
<dbReference type="GeneID" id="4999669"/>
<keyword evidence="8" id="KW-0576">Peroxisome</keyword>
<dbReference type="EMBL" id="CP000581">
    <property type="protein sequence ID" value="ABO94115.1"/>
    <property type="molecule type" value="Genomic_DNA"/>
</dbReference>
<dbReference type="Gramene" id="ABO94115">
    <property type="protein sequence ID" value="ABO94115"/>
    <property type="gene ID" value="OSTLU_13728"/>
</dbReference>
<dbReference type="STRING" id="436017.A4RR11"/>
<evidence type="ECO:0000313" key="11">
    <source>
        <dbReference type="EMBL" id="ABO94115.1"/>
    </source>
</evidence>
<evidence type="ECO:0000256" key="1">
    <source>
        <dbReference type="ARBA" id="ARBA00004585"/>
    </source>
</evidence>
<evidence type="ECO:0000256" key="5">
    <source>
        <dbReference type="ARBA" id="ARBA00022737"/>
    </source>
</evidence>
<name>A4RR11_OSTLU</name>
<keyword evidence="7 9" id="KW-0472">Membrane</keyword>
<dbReference type="GO" id="GO:0015217">
    <property type="term" value="F:ADP transmembrane transporter activity"/>
    <property type="evidence" value="ECO:0007669"/>
    <property type="project" value="InterPro"/>
</dbReference>
<evidence type="ECO:0000256" key="4">
    <source>
        <dbReference type="ARBA" id="ARBA00022692"/>
    </source>
</evidence>
<organism evidence="11 12">
    <name type="scientific">Ostreococcus lucimarinus (strain CCE9901)</name>
    <dbReference type="NCBI Taxonomy" id="436017"/>
    <lineage>
        <taxon>Eukaryota</taxon>
        <taxon>Viridiplantae</taxon>
        <taxon>Chlorophyta</taxon>
        <taxon>Mamiellophyceae</taxon>
        <taxon>Mamiellales</taxon>
        <taxon>Bathycoccaceae</taxon>
        <taxon>Ostreococcus</taxon>
    </lineage>
</organism>
<feature type="non-terminal residue" evidence="11">
    <location>
        <position position="1"/>
    </location>
</feature>
<feature type="repeat" description="Solcar" evidence="9">
    <location>
        <begin position="99"/>
        <end position="201"/>
    </location>
</feature>
<dbReference type="KEGG" id="olu:OSTLU_13728"/>
<keyword evidence="12" id="KW-1185">Reference proteome</keyword>
<dbReference type="PROSITE" id="PS50920">
    <property type="entry name" value="SOLCAR"/>
    <property type="match status" value="3"/>
</dbReference>
<evidence type="ECO:0000256" key="9">
    <source>
        <dbReference type="PROSITE-ProRule" id="PRU00282"/>
    </source>
</evidence>
<dbReference type="OMA" id="PLEMINT"/>
<dbReference type="Proteomes" id="UP000001568">
    <property type="component" value="Chromosome 1"/>
</dbReference>
<dbReference type="SUPFAM" id="SSF103506">
    <property type="entry name" value="Mitochondrial carrier"/>
    <property type="match status" value="1"/>
</dbReference>
<dbReference type="GO" id="GO:0007031">
    <property type="term" value="P:peroxisome organization"/>
    <property type="evidence" value="ECO:0007669"/>
    <property type="project" value="TreeGrafter"/>
</dbReference>
<keyword evidence="5" id="KW-0677">Repeat</keyword>
<keyword evidence="4 9" id="KW-0812">Transmembrane</keyword>
<dbReference type="GO" id="GO:0005778">
    <property type="term" value="C:peroxisomal membrane"/>
    <property type="evidence" value="ECO:0007669"/>
    <property type="project" value="UniProtKB-SubCell"/>
</dbReference>
<dbReference type="eggNOG" id="KOG0769">
    <property type="taxonomic scope" value="Eukaryota"/>
</dbReference>
<dbReference type="InterPro" id="IPR045900">
    <property type="entry name" value="Peroxisomal_Ade_carrier"/>
</dbReference>
<dbReference type="Pfam" id="PF00153">
    <property type="entry name" value="Mito_carr"/>
    <property type="match status" value="3"/>
</dbReference>
<dbReference type="OrthoDB" id="566549at2759"/>
<dbReference type="PANTHER" id="PTHR46650">
    <property type="entry name" value="PEROXISOMAL ADENINE NUCLEOTIDE TRANSPORTER 1"/>
    <property type="match status" value="1"/>
</dbReference>
<dbReference type="InterPro" id="IPR018108">
    <property type="entry name" value="MCP_transmembrane"/>
</dbReference>
<evidence type="ECO:0000256" key="6">
    <source>
        <dbReference type="ARBA" id="ARBA00022989"/>
    </source>
</evidence>
<dbReference type="HOGENOM" id="CLU_015166_6_3_1"/>
<dbReference type="AlphaFoldDB" id="A4RR11"/>
<dbReference type="GO" id="GO:0005347">
    <property type="term" value="F:ATP transmembrane transporter activity"/>
    <property type="evidence" value="ECO:0007669"/>
    <property type="project" value="InterPro"/>
</dbReference>
<protein>
    <submittedName>
        <fullName evidence="11">MC family transporter: peroxisomal membrane protein</fullName>
    </submittedName>
</protein>
<dbReference type="GO" id="GO:0006635">
    <property type="term" value="P:fatty acid beta-oxidation"/>
    <property type="evidence" value="ECO:0007669"/>
    <property type="project" value="InterPro"/>
</dbReference>
<comment type="similarity">
    <text evidence="2 10">Belongs to the mitochondrial carrier (TC 2.A.29) family.</text>
</comment>
<dbReference type="InterPro" id="IPR023395">
    <property type="entry name" value="MCP_dom_sf"/>
</dbReference>
<evidence type="ECO:0000256" key="3">
    <source>
        <dbReference type="ARBA" id="ARBA00022448"/>
    </source>
</evidence>
<feature type="repeat" description="Solcar" evidence="9">
    <location>
        <begin position="1"/>
        <end position="90"/>
    </location>
</feature>
<evidence type="ECO:0000256" key="10">
    <source>
        <dbReference type="RuleBase" id="RU000488"/>
    </source>
</evidence>
<sequence>ALGGLFGTLALYPIDTVKTRIQAESAARGNNSEADDDGNGFWCPQWVTKLARVFREEGAAGAYGGALAKSAHSLSSSFLYFLAFSALKRTYEERTGKKIGVGATLAAAAAAGCCNVLVTEPLDTYTTRKQLEGKKTVGDTGSKAFDDDEGDDGFKNTLRALRGGRGAADARGGLYSGLGASLALTINPAIQYTVFEQLRQKLMIVHNARAQRRGILKPVVELSMFDAFVLGAASKATATMLTYPLVRAKVLQKAGTREEDRRSLLGTLKRVHREEGVSGMYKGLDAQLVKTVLAGALTMTIKEKSFTSALWFMLLVRGLDDELA</sequence>
<dbReference type="PANTHER" id="PTHR46650:SF1">
    <property type="entry name" value="PEROXISOMAL ADENINE NUCLEOTIDE TRANSPORTER 1"/>
    <property type="match status" value="1"/>
</dbReference>
<proteinExistence type="inferred from homology"/>
<dbReference type="RefSeq" id="XP_001415823.1">
    <property type="nucleotide sequence ID" value="XM_001415786.1"/>
</dbReference>
<evidence type="ECO:0000256" key="8">
    <source>
        <dbReference type="ARBA" id="ARBA00023140"/>
    </source>
</evidence>
<dbReference type="Gene3D" id="1.50.40.10">
    <property type="entry name" value="Mitochondrial carrier domain"/>
    <property type="match status" value="1"/>
</dbReference>
<keyword evidence="6" id="KW-1133">Transmembrane helix</keyword>
<feature type="repeat" description="Solcar" evidence="9">
    <location>
        <begin position="222"/>
        <end position="308"/>
    </location>
</feature>
<gene>
    <name evidence="11" type="ORF">OSTLU_13728</name>
</gene>
<evidence type="ECO:0000256" key="2">
    <source>
        <dbReference type="ARBA" id="ARBA00006375"/>
    </source>
</evidence>
<reference evidence="11 12" key="1">
    <citation type="journal article" date="2007" name="Proc. Natl. Acad. Sci. U.S.A.">
        <title>The tiny eukaryote Ostreococcus provides genomic insights into the paradox of plankton speciation.</title>
        <authorList>
            <person name="Palenik B."/>
            <person name="Grimwood J."/>
            <person name="Aerts A."/>
            <person name="Rouze P."/>
            <person name="Salamov A."/>
            <person name="Putnam N."/>
            <person name="Dupont C."/>
            <person name="Jorgensen R."/>
            <person name="Derelle E."/>
            <person name="Rombauts S."/>
            <person name="Zhou K."/>
            <person name="Otillar R."/>
            <person name="Merchant S.S."/>
            <person name="Podell S."/>
            <person name="Gaasterland T."/>
            <person name="Napoli C."/>
            <person name="Gendler K."/>
            <person name="Manuell A."/>
            <person name="Tai V."/>
            <person name="Vallon O."/>
            <person name="Piganeau G."/>
            <person name="Jancek S."/>
            <person name="Heijde M."/>
            <person name="Jabbari K."/>
            <person name="Bowler C."/>
            <person name="Lohr M."/>
            <person name="Robbens S."/>
            <person name="Werner G."/>
            <person name="Dubchak I."/>
            <person name="Pazour G.J."/>
            <person name="Ren Q."/>
            <person name="Paulsen I."/>
            <person name="Delwiche C."/>
            <person name="Schmutz J."/>
            <person name="Rokhsar D."/>
            <person name="Van de Peer Y."/>
            <person name="Moreau H."/>
            <person name="Grigoriev I.V."/>
        </authorList>
    </citation>
    <scope>NUCLEOTIDE SEQUENCE [LARGE SCALE GENOMIC DNA]</scope>
    <source>
        <strain evidence="11 12">CCE9901</strain>
    </source>
</reference>
<evidence type="ECO:0000256" key="7">
    <source>
        <dbReference type="ARBA" id="ARBA00023136"/>
    </source>
</evidence>
<comment type="subcellular location">
    <subcellularLocation>
        <location evidence="1">Peroxisome membrane</location>
        <topology evidence="1">Multi-pass membrane protein</topology>
    </subcellularLocation>
</comment>